<evidence type="ECO:0000256" key="1">
    <source>
        <dbReference type="ARBA" id="ARBA00001933"/>
    </source>
</evidence>
<dbReference type="Gene3D" id="3.40.50.1100">
    <property type="match status" value="1"/>
</dbReference>
<dbReference type="AlphaFoldDB" id="A0A4R2FGD7"/>
<dbReference type="PANTHER" id="PTHR43780">
    <property type="entry name" value="1-AMINOCYCLOPROPANE-1-CARBOXYLATE DEAMINASE-RELATED"/>
    <property type="match status" value="1"/>
</dbReference>
<dbReference type="Proteomes" id="UP000294832">
    <property type="component" value="Unassembled WGS sequence"/>
</dbReference>
<evidence type="ECO:0000256" key="2">
    <source>
        <dbReference type="ARBA" id="ARBA00008639"/>
    </source>
</evidence>
<reference evidence="4 5" key="1">
    <citation type="submission" date="2019-03" db="EMBL/GenBank/DDBJ databases">
        <title>Freshwater and sediment microbial communities from various areas in North America, analyzing microbe dynamics in response to fracking.</title>
        <authorList>
            <person name="Lamendella R."/>
        </authorList>
    </citation>
    <scope>NUCLEOTIDE SEQUENCE [LARGE SCALE GENOMIC DNA]</scope>
    <source>
        <strain evidence="4 5">74A</strain>
    </source>
</reference>
<protein>
    <recommendedName>
        <fullName evidence="6">Pyridoxal-phosphate dependent enzyme</fullName>
    </recommendedName>
</protein>
<comment type="caution">
    <text evidence="4">The sequence shown here is derived from an EMBL/GenBank/DDBJ whole genome shotgun (WGS) entry which is preliminary data.</text>
</comment>
<comment type="cofactor">
    <cofactor evidence="1">
        <name>pyridoxal 5'-phosphate</name>
        <dbReference type="ChEBI" id="CHEBI:597326"/>
    </cofactor>
</comment>
<sequence length="197" mass="22641">MAAKELYGLTVGEYLRESILPTFSEALFVPEGGRCQAAEYGVRQLAQEIHDWAVGENITGLKLFLPSGTGTTALYLSKYFYDNKINIEVLTCAVVGGDNYLRQQFATLCPDDRCHPRIISSPKKYHFGKLYPEFYQIWQQLAQAGVMFELLYDPLAWLLMLNYKQQHPQQPIMYIHQGGLLGNESMLPRYMRKFDKK</sequence>
<name>A0A4R2FGD7_9GAMM</name>
<evidence type="ECO:0000256" key="3">
    <source>
        <dbReference type="ARBA" id="ARBA00022898"/>
    </source>
</evidence>
<gene>
    <name evidence="4" type="ORF">EDC91_10269</name>
</gene>
<keyword evidence="3" id="KW-0663">Pyridoxal phosphate</keyword>
<organism evidence="4 5">
    <name type="scientific">Shewanella fodinae</name>
    <dbReference type="NCBI Taxonomy" id="552357"/>
    <lineage>
        <taxon>Bacteria</taxon>
        <taxon>Pseudomonadati</taxon>
        <taxon>Pseudomonadota</taxon>
        <taxon>Gammaproteobacteria</taxon>
        <taxon>Alteromonadales</taxon>
        <taxon>Shewanellaceae</taxon>
        <taxon>Shewanella</taxon>
    </lineage>
</organism>
<evidence type="ECO:0000313" key="5">
    <source>
        <dbReference type="Proteomes" id="UP000294832"/>
    </source>
</evidence>
<dbReference type="RefSeq" id="WP_133037587.1">
    <property type="nucleotide sequence ID" value="NZ_SLWF01000002.1"/>
</dbReference>
<accession>A0A4R2FGD7</accession>
<dbReference type="InterPro" id="IPR036052">
    <property type="entry name" value="TrpB-like_PALP_sf"/>
</dbReference>
<keyword evidence="5" id="KW-1185">Reference proteome</keyword>
<comment type="similarity">
    <text evidence="2">Belongs to the ACC deaminase/D-cysteine desulfhydrase family.</text>
</comment>
<dbReference type="EMBL" id="SLWF01000002">
    <property type="protein sequence ID" value="TCN90157.1"/>
    <property type="molecule type" value="Genomic_DNA"/>
</dbReference>
<dbReference type="SUPFAM" id="SSF53686">
    <property type="entry name" value="Tryptophan synthase beta subunit-like PLP-dependent enzymes"/>
    <property type="match status" value="1"/>
</dbReference>
<evidence type="ECO:0000313" key="4">
    <source>
        <dbReference type="EMBL" id="TCN90157.1"/>
    </source>
</evidence>
<dbReference type="InterPro" id="IPR027278">
    <property type="entry name" value="ACCD_DCysDesulf"/>
</dbReference>
<dbReference type="GO" id="GO:0019148">
    <property type="term" value="F:D-cysteine desulfhydrase activity"/>
    <property type="evidence" value="ECO:0007669"/>
    <property type="project" value="TreeGrafter"/>
</dbReference>
<dbReference type="OrthoDB" id="9801249at2"/>
<evidence type="ECO:0008006" key="6">
    <source>
        <dbReference type="Google" id="ProtNLM"/>
    </source>
</evidence>
<proteinExistence type="inferred from homology"/>
<dbReference type="PANTHER" id="PTHR43780:SF2">
    <property type="entry name" value="1-AMINOCYCLOPROPANE-1-CARBOXYLATE DEAMINASE-RELATED"/>
    <property type="match status" value="1"/>
</dbReference>